<keyword evidence="8" id="KW-0418">Kinase</keyword>
<dbReference type="PRINTS" id="PR00344">
    <property type="entry name" value="BCTRLSENSOR"/>
</dbReference>
<dbReference type="EC" id="2.7.13.3" evidence="4"/>
<dbReference type="Proteomes" id="UP000479639">
    <property type="component" value="Unassembled WGS sequence"/>
</dbReference>
<dbReference type="SMART" id="SM00387">
    <property type="entry name" value="HATPase_c"/>
    <property type="match status" value="1"/>
</dbReference>
<name>A0A7C8FTU7_9ACTN</name>
<dbReference type="InterPro" id="IPR004358">
    <property type="entry name" value="Sig_transdc_His_kin-like_C"/>
</dbReference>
<comment type="similarity">
    <text evidence="3">In the N-terminal section; belongs to the phytochrome family.</text>
</comment>
<feature type="domain" description="HAMP" evidence="15">
    <location>
        <begin position="230"/>
        <end position="283"/>
    </location>
</feature>
<keyword evidence="5" id="KW-0597">Phosphoprotein</keyword>
<evidence type="ECO:0000256" key="3">
    <source>
        <dbReference type="ARBA" id="ARBA00006402"/>
    </source>
</evidence>
<comment type="subcellular location">
    <subcellularLocation>
        <location evidence="2">Cell membrane</location>
    </subcellularLocation>
</comment>
<dbReference type="Gene3D" id="3.30.565.10">
    <property type="entry name" value="Histidine kinase-like ATPase, C-terminal domain"/>
    <property type="match status" value="1"/>
</dbReference>
<dbReference type="Pfam" id="PF02518">
    <property type="entry name" value="HATPase_c"/>
    <property type="match status" value="1"/>
</dbReference>
<evidence type="ECO:0000256" key="4">
    <source>
        <dbReference type="ARBA" id="ARBA00012438"/>
    </source>
</evidence>
<sequence length="558" mass="61999">MRRFETIRAKFIVLLASVIVVMLGTNMLWQHYASEQSTERELLDQARALSSNMDAVWTFMTRNQDLINYDSAGNYEFKGLQCSIAGRSIGALFSRVTDYGTSYVALSPRNDYDYPDEFEASGLNAFAQNAQANEYYGYDEIDGHSYFRYLRRMNMEETCLDCHGEPAGELDMTGYPREGLHEGDLYGAISLAIPVDAYQQASRTSMMQTIALSALMILACMAVIWLALSRLVTRPIDRVRKGMERFEKGNLDTRLVLEDTTREMKLLTRGFNSMADELQESHESLEMKVEERTSRLSEANEELAAQQAKLEEANGRLADESQYKSDFLAMMSHELKTPLAASMAFSRILKERQGEPSDEDAQLWAELEANNRSLLALIESILQMARIEAGKETLNLELIDLVDVLGPLQATIEPLASDKGIVLEWDIADDMPLLFADGEKLRRVFENLTSNALKFTESGGRIAVRCQSLAAQSAIEFRITDTGIGISAADAARIFEKFTQADGSISRSYGGSGLGLAMCKELVEMHGGTIAVESEPGAGSTFTVRIPANLQPPVEKGE</sequence>
<dbReference type="FunFam" id="3.30.565.10:FF:000010">
    <property type="entry name" value="Sensor histidine kinase RcsC"/>
    <property type="match status" value="1"/>
</dbReference>
<reference evidence="16 17" key="1">
    <citation type="submission" date="2019-09" db="EMBL/GenBank/DDBJ databases">
        <title>Whole genome shotgun sequencing (WGS) of Ellagibacter isourolithinifaciens DSM 104140(T) and Adlercreutzia muris DSM 29508(T).</title>
        <authorList>
            <person name="Stoll D.A."/>
            <person name="Danylec N."/>
            <person name="Huch M."/>
        </authorList>
    </citation>
    <scope>NUCLEOTIDE SEQUENCE [LARGE SCALE GENOMIC DNA]</scope>
    <source>
        <strain evidence="16 17">DSM 29508</strain>
    </source>
</reference>
<evidence type="ECO:0000256" key="5">
    <source>
        <dbReference type="ARBA" id="ARBA00022553"/>
    </source>
</evidence>
<proteinExistence type="inferred from homology"/>
<dbReference type="Gene3D" id="6.10.340.10">
    <property type="match status" value="1"/>
</dbReference>
<keyword evidence="9 13" id="KW-1133">Transmembrane helix</keyword>
<dbReference type="InterPro" id="IPR003594">
    <property type="entry name" value="HATPase_dom"/>
</dbReference>
<dbReference type="EMBL" id="WAJS01000012">
    <property type="protein sequence ID" value="KAB1650667.1"/>
    <property type="molecule type" value="Genomic_DNA"/>
</dbReference>
<keyword evidence="17" id="KW-1185">Reference proteome</keyword>
<dbReference type="InterPro" id="IPR003660">
    <property type="entry name" value="HAMP_dom"/>
</dbReference>
<dbReference type="InterPro" id="IPR036890">
    <property type="entry name" value="HATPase_C_sf"/>
</dbReference>
<dbReference type="InterPro" id="IPR021796">
    <property type="entry name" value="Tll0287-like_dom"/>
</dbReference>
<feature type="transmembrane region" description="Helical" evidence="13">
    <location>
        <begin position="12"/>
        <end position="29"/>
    </location>
</feature>
<dbReference type="SMART" id="SM00304">
    <property type="entry name" value="HAMP"/>
    <property type="match status" value="1"/>
</dbReference>
<dbReference type="PANTHER" id="PTHR43711">
    <property type="entry name" value="TWO-COMPONENT HISTIDINE KINASE"/>
    <property type="match status" value="1"/>
</dbReference>
<comment type="catalytic activity">
    <reaction evidence="1">
        <text>ATP + protein L-histidine = ADP + protein N-phospho-L-histidine.</text>
        <dbReference type="EC" id="2.7.13.3"/>
    </reaction>
</comment>
<dbReference type="SUPFAM" id="SSF158472">
    <property type="entry name" value="HAMP domain-like"/>
    <property type="match status" value="1"/>
</dbReference>
<gene>
    <name evidence="16" type="ORF">F8D48_05080</name>
</gene>
<evidence type="ECO:0000259" key="15">
    <source>
        <dbReference type="PROSITE" id="PS50885"/>
    </source>
</evidence>
<dbReference type="PROSITE" id="PS50885">
    <property type="entry name" value="HAMP"/>
    <property type="match status" value="1"/>
</dbReference>
<evidence type="ECO:0000256" key="11">
    <source>
        <dbReference type="ARBA" id="ARBA00074306"/>
    </source>
</evidence>
<evidence type="ECO:0000256" key="6">
    <source>
        <dbReference type="ARBA" id="ARBA00022679"/>
    </source>
</evidence>
<keyword evidence="13" id="KW-0472">Membrane</keyword>
<evidence type="ECO:0000256" key="2">
    <source>
        <dbReference type="ARBA" id="ARBA00004236"/>
    </source>
</evidence>
<evidence type="ECO:0000256" key="13">
    <source>
        <dbReference type="SAM" id="Phobius"/>
    </source>
</evidence>
<comment type="caution">
    <text evidence="16">The sequence shown here is derived from an EMBL/GenBank/DDBJ whole genome shotgun (WGS) entry which is preliminary data.</text>
</comment>
<feature type="transmembrane region" description="Helical" evidence="13">
    <location>
        <begin position="210"/>
        <end position="233"/>
    </location>
</feature>
<dbReference type="InterPro" id="IPR003661">
    <property type="entry name" value="HisK_dim/P_dom"/>
</dbReference>
<dbReference type="SUPFAM" id="SSF55874">
    <property type="entry name" value="ATPase domain of HSP90 chaperone/DNA topoisomerase II/histidine kinase"/>
    <property type="match status" value="1"/>
</dbReference>
<feature type="domain" description="Histidine kinase" evidence="14">
    <location>
        <begin position="330"/>
        <end position="550"/>
    </location>
</feature>
<evidence type="ECO:0000256" key="8">
    <source>
        <dbReference type="ARBA" id="ARBA00022777"/>
    </source>
</evidence>
<protein>
    <recommendedName>
        <fullName evidence="11">Circadian input-output histidine kinase CikA</fullName>
        <ecNumber evidence="4">2.7.13.3</ecNumber>
    </recommendedName>
</protein>
<dbReference type="PANTHER" id="PTHR43711:SF26">
    <property type="entry name" value="SENSOR HISTIDINE KINASE RCSC"/>
    <property type="match status" value="1"/>
</dbReference>
<keyword evidence="6" id="KW-0808">Transferase</keyword>
<dbReference type="Pfam" id="PF00672">
    <property type="entry name" value="HAMP"/>
    <property type="match status" value="1"/>
</dbReference>
<organism evidence="16 17">
    <name type="scientific">Adlercreutzia muris</name>
    <dbReference type="NCBI Taxonomy" id="1796610"/>
    <lineage>
        <taxon>Bacteria</taxon>
        <taxon>Bacillati</taxon>
        <taxon>Actinomycetota</taxon>
        <taxon>Coriobacteriia</taxon>
        <taxon>Eggerthellales</taxon>
        <taxon>Eggerthellaceae</taxon>
        <taxon>Adlercreutzia</taxon>
    </lineage>
</organism>
<evidence type="ECO:0000256" key="9">
    <source>
        <dbReference type="ARBA" id="ARBA00022989"/>
    </source>
</evidence>
<dbReference type="SUPFAM" id="SSF47384">
    <property type="entry name" value="Homodimeric domain of signal transducing histidine kinase"/>
    <property type="match status" value="1"/>
</dbReference>
<feature type="coiled-coil region" evidence="12">
    <location>
        <begin position="275"/>
        <end position="320"/>
    </location>
</feature>
<dbReference type="Gene3D" id="1.10.287.130">
    <property type="match status" value="1"/>
</dbReference>
<evidence type="ECO:0000256" key="1">
    <source>
        <dbReference type="ARBA" id="ARBA00000085"/>
    </source>
</evidence>
<dbReference type="InterPro" id="IPR036097">
    <property type="entry name" value="HisK_dim/P_sf"/>
</dbReference>
<dbReference type="AlphaFoldDB" id="A0A7C8FTU7"/>
<dbReference type="InterPro" id="IPR050736">
    <property type="entry name" value="Sensor_HK_Regulatory"/>
</dbReference>
<dbReference type="Pfam" id="PF11845">
    <property type="entry name" value="Tll0287-like"/>
    <property type="match status" value="1"/>
</dbReference>
<dbReference type="Pfam" id="PF00512">
    <property type="entry name" value="HisKA"/>
    <property type="match status" value="1"/>
</dbReference>
<evidence type="ECO:0000313" key="16">
    <source>
        <dbReference type="EMBL" id="KAB1650667.1"/>
    </source>
</evidence>
<dbReference type="PROSITE" id="PS50109">
    <property type="entry name" value="HIS_KIN"/>
    <property type="match status" value="1"/>
</dbReference>
<dbReference type="InterPro" id="IPR005467">
    <property type="entry name" value="His_kinase_dom"/>
</dbReference>
<evidence type="ECO:0000256" key="7">
    <source>
        <dbReference type="ARBA" id="ARBA00022692"/>
    </source>
</evidence>
<keyword evidence="12" id="KW-0175">Coiled coil</keyword>
<dbReference type="CDD" id="cd06225">
    <property type="entry name" value="HAMP"/>
    <property type="match status" value="1"/>
</dbReference>
<dbReference type="GO" id="GO:0005886">
    <property type="term" value="C:plasma membrane"/>
    <property type="evidence" value="ECO:0007669"/>
    <property type="project" value="UniProtKB-SubCell"/>
</dbReference>
<dbReference type="GO" id="GO:0000155">
    <property type="term" value="F:phosphorelay sensor kinase activity"/>
    <property type="evidence" value="ECO:0007669"/>
    <property type="project" value="InterPro"/>
</dbReference>
<evidence type="ECO:0000256" key="12">
    <source>
        <dbReference type="SAM" id="Coils"/>
    </source>
</evidence>
<keyword evidence="7 13" id="KW-0812">Transmembrane</keyword>
<dbReference type="SMART" id="SM00388">
    <property type="entry name" value="HisKA"/>
    <property type="match status" value="1"/>
</dbReference>
<keyword evidence="10" id="KW-0902">Two-component regulatory system</keyword>
<dbReference type="CDD" id="cd00082">
    <property type="entry name" value="HisKA"/>
    <property type="match status" value="1"/>
</dbReference>
<accession>A0A7C8FTU7</accession>
<evidence type="ECO:0000313" key="17">
    <source>
        <dbReference type="Proteomes" id="UP000479639"/>
    </source>
</evidence>
<evidence type="ECO:0000259" key="14">
    <source>
        <dbReference type="PROSITE" id="PS50109"/>
    </source>
</evidence>
<dbReference type="CDD" id="cd16922">
    <property type="entry name" value="HATPase_EvgS-ArcB-TorS-like"/>
    <property type="match status" value="1"/>
</dbReference>
<evidence type="ECO:0000256" key="10">
    <source>
        <dbReference type="ARBA" id="ARBA00023012"/>
    </source>
</evidence>
<dbReference type="RefSeq" id="WP_151430200.1">
    <property type="nucleotide sequence ID" value="NZ_JANJZI010000010.1"/>
</dbReference>